<evidence type="ECO:0000259" key="4">
    <source>
        <dbReference type="PROSITE" id="PS50090"/>
    </source>
</evidence>
<dbReference type="Pfam" id="PF00249">
    <property type="entry name" value="Myb_DNA-binding"/>
    <property type="match status" value="1"/>
</dbReference>
<sequence>WTKREDEKLRQTIEASGPDEGARDWAKIAAAAFEGGRSPGQCEDRWEKVLKLGLVKGPWTPHEDEVVRRAVGAGVDAAFNWSEVAKLLPGRLTKQVRERWQNHLDPQLVKTPWTPNEDYLLVSLQAVLGNRWNEISRAFQGRSENAIKNRWNSKQRRR</sequence>
<reference evidence="6 7" key="1">
    <citation type="journal article" date="2011" name="Proc. Natl. Acad. Sci. U.S.A.">
        <title>Niche of harmful alga Aureococcus anophagefferens revealed through ecogenomics.</title>
        <authorList>
            <person name="Gobler C.J."/>
            <person name="Berry D.L."/>
            <person name="Dyhrman S.T."/>
            <person name="Wilhelm S.W."/>
            <person name="Salamov A."/>
            <person name="Lobanov A.V."/>
            <person name="Zhang Y."/>
            <person name="Collier J.L."/>
            <person name="Wurch L.L."/>
            <person name="Kustka A.B."/>
            <person name="Dill B.D."/>
            <person name="Shah M."/>
            <person name="VerBerkmoes N.C."/>
            <person name="Kuo A."/>
            <person name="Terry A."/>
            <person name="Pangilinan J."/>
            <person name="Lindquist E.A."/>
            <person name="Lucas S."/>
            <person name="Paulsen I.T."/>
            <person name="Hattenrath-Lehmann T.K."/>
            <person name="Talmage S.C."/>
            <person name="Walker E.A."/>
            <person name="Koch F."/>
            <person name="Burson A.M."/>
            <person name="Marcoval M.A."/>
            <person name="Tang Y.Z."/>
            <person name="Lecleir G.R."/>
            <person name="Coyne K.J."/>
            <person name="Berg G.M."/>
            <person name="Bertrand E.M."/>
            <person name="Saito M.A."/>
            <person name="Gladyshev V.N."/>
            <person name="Grigoriev I.V."/>
        </authorList>
    </citation>
    <scope>NUCLEOTIDE SEQUENCE [LARGE SCALE GENOMIC DNA]</scope>
    <source>
        <strain evidence="7">CCMP 1984</strain>
    </source>
</reference>
<dbReference type="InParanoid" id="F0Y8W2"/>
<dbReference type="PROSITE" id="PS51294">
    <property type="entry name" value="HTH_MYB"/>
    <property type="match status" value="3"/>
</dbReference>
<dbReference type="KEGG" id="aaf:AURANDRAFT_15177"/>
<protein>
    <recommendedName>
        <fullName evidence="8">Homeodomain-like protein</fullName>
    </recommendedName>
</protein>
<evidence type="ECO:0000256" key="3">
    <source>
        <dbReference type="SAM" id="MobiDB-lite"/>
    </source>
</evidence>
<feature type="non-terminal residue" evidence="6">
    <location>
        <position position="158"/>
    </location>
</feature>
<dbReference type="RefSeq" id="XP_009037165.1">
    <property type="nucleotide sequence ID" value="XM_009038917.1"/>
</dbReference>
<evidence type="ECO:0008006" key="8">
    <source>
        <dbReference type="Google" id="ProtNLM"/>
    </source>
</evidence>
<keyword evidence="7" id="KW-1185">Reference proteome</keyword>
<evidence type="ECO:0000313" key="6">
    <source>
        <dbReference type="EMBL" id="EGB08450.1"/>
    </source>
</evidence>
<feature type="domain" description="HTH myb-type" evidence="5">
    <location>
        <begin position="1"/>
        <end position="54"/>
    </location>
</feature>
<dbReference type="EMBL" id="GL833128">
    <property type="protein sequence ID" value="EGB08450.1"/>
    <property type="molecule type" value="Genomic_DNA"/>
</dbReference>
<dbReference type="FunFam" id="1.10.10.60:FF:000010">
    <property type="entry name" value="Transcriptional activator Myb isoform A"/>
    <property type="match status" value="1"/>
</dbReference>
<feature type="domain" description="Myb-like" evidence="4">
    <location>
        <begin position="1"/>
        <end position="50"/>
    </location>
</feature>
<organism evidence="7">
    <name type="scientific">Aureococcus anophagefferens</name>
    <name type="common">Harmful bloom alga</name>
    <dbReference type="NCBI Taxonomy" id="44056"/>
    <lineage>
        <taxon>Eukaryota</taxon>
        <taxon>Sar</taxon>
        <taxon>Stramenopiles</taxon>
        <taxon>Ochrophyta</taxon>
        <taxon>Pelagophyceae</taxon>
        <taxon>Pelagomonadales</taxon>
        <taxon>Pelagomonadaceae</taxon>
        <taxon>Aureococcus</taxon>
    </lineage>
</organism>
<feature type="compositionally biased region" description="Basic and acidic residues" evidence="3">
    <location>
        <begin position="1"/>
        <end position="11"/>
    </location>
</feature>
<dbReference type="SMART" id="SM00717">
    <property type="entry name" value="SANT"/>
    <property type="match status" value="3"/>
</dbReference>
<dbReference type="InterPro" id="IPR009057">
    <property type="entry name" value="Homeodomain-like_sf"/>
</dbReference>
<feature type="domain" description="Myb-like" evidence="4">
    <location>
        <begin position="105"/>
        <end position="155"/>
    </location>
</feature>
<evidence type="ECO:0000313" key="7">
    <source>
        <dbReference type="Proteomes" id="UP000002729"/>
    </source>
</evidence>
<evidence type="ECO:0000256" key="1">
    <source>
        <dbReference type="ARBA" id="ARBA00022737"/>
    </source>
</evidence>
<dbReference type="InterPro" id="IPR017930">
    <property type="entry name" value="Myb_dom"/>
</dbReference>
<feature type="domain" description="HTH myb-type" evidence="5">
    <location>
        <begin position="55"/>
        <end position="104"/>
    </location>
</feature>
<feature type="domain" description="HTH myb-type" evidence="5">
    <location>
        <begin position="105"/>
        <end position="158"/>
    </location>
</feature>
<evidence type="ECO:0000256" key="2">
    <source>
        <dbReference type="ARBA" id="ARBA00023125"/>
    </source>
</evidence>
<dbReference type="SUPFAM" id="SSF46689">
    <property type="entry name" value="Homeodomain-like"/>
    <property type="match status" value="2"/>
</dbReference>
<feature type="region of interest" description="Disordered" evidence="3">
    <location>
        <begin position="1"/>
        <end position="21"/>
    </location>
</feature>
<dbReference type="GO" id="GO:0000978">
    <property type="term" value="F:RNA polymerase II cis-regulatory region sequence-specific DNA binding"/>
    <property type="evidence" value="ECO:0007669"/>
    <property type="project" value="TreeGrafter"/>
</dbReference>
<dbReference type="PROSITE" id="PS50090">
    <property type="entry name" value="MYB_LIKE"/>
    <property type="match status" value="3"/>
</dbReference>
<feature type="non-terminal residue" evidence="6">
    <location>
        <position position="1"/>
    </location>
</feature>
<dbReference type="OMA" id="YTHITRC"/>
<dbReference type="AlphaFoldDB" id="F0Y8W2"/>
<dbReference type="GO" id="GO:0005634">
    <property type="term" value="C:nucleus"/>
    <property type="evidence" value="ECO:0007669"/>
    <property type="project" value="TreeGrafter"/>
</dbReference>
<dbReference type="GO" id="GO:0000981">
    <property type="term" value="F:DNA-binding transcription factor activity, RNA polymerase II-specific"/>
    <property type="evidence" value="ECO:0007669"/>
    <property type="project" value="TreeGrafter"/>
</dbReference>
<dbReference type="InterPro" id="IPR001005">
    <property type="entry name" value="SANT/Myb"/>
</dbReference>
<proteinExistence type="predicted"/>
<dbReference type="Proteomes" id="UP000002729">
    <property type="component" value="Unassembled WGS sequence"/>
</dbReference>
<dbReference type="InterPro" id="IPR050560">
    <property type="entry name" value="MYB_TF"/>
</dbReference>
<gene>
    <name evidence="6" type="ORF">AURANDRAFT_15177</name>
</gene>
<dbReference type="OrthoDB" id="2143914at2759"/>
<keyword evidence="1" id="KW-0677">Repeat</keyword>
<dbReference type="PANTHER" id="PTHR45614">
    <property type="entry name" value="MYB PROTEIN-RELATED"/>
    <property type="match status" value="1"/>
</dbReference>
<dbReference type="CDD" id="cd00167">
    <property type="entry name" value="SANT"/>
    <property type="match status" value="3"/>
</dbReference>
<feature type="domain" description="Myb-like" evidence="4">
    <location>
        <begin position="51"/>
        <end position="104"/>
    </location>
</feature>
<dbReference type="Pfam" id="PF13921">
    <property type="entry name" value="Myb_DNA-bind_6"/>
    <property type="match status" value="1"/>
</dbReference>
<dbReference type="eggNOG" id="KOG0048">
    <property type="taxonomic scope" value="Eukaryota"/>
</dbReference>
<keyword evidence="2" id="KW-0238">DNA-binding</keyword>
<dbReference type="Gene3D" id="1.10.10.60">
    <property type="entry name" value="Homeodomain-like"/>
    <property type="match status" value="3"/>
</dbReference>
<accession>F0Y8W2</accession>
<dbReference type="PANTHER" id="PTHR45614:SF25">
    <property type="entry name" value="MYB PROTEIN"/>
    <property type="match status" value="1"/>
</dbReference>
<evidence type="ECO:0000259" key="5">
    <source>
        <dbReference type="PROSITE" id="PS51294"/>
    </source>
</evidence>
<dbReference type="GeneID" id="20218476"/>
<name>F0Y8W2_AURAN</name>